<evidence type="ECO:0000313" key="14">
    <source>
        <dbReference type="EMBL" id="OIN97150.1"/>
    </source>
</evidence>
<comment type="subcellular location">
    <subcellularLocation>
        <location evidence="9">Cytoplasm</location>
    </subcellularLocation>
</comment>
<evidence type="ECO:0000256" key="8">
    <source>
        <dbReference type="ARBA" id="ARBA00023317"/>
    </source>
</evidence>
<comment type="pathway">
    <text evidence="9">Cofactor biosynthesis; (R)-pantothenate biosynthesis; beta-alanine from L-aspartate: step 1/1.</text>
</comment>
<comment type="PTM">
    <text evidence="9 12">Is synthesized initially as an inactive proenzyme, which is activated by self-cleavage at a specific serine bond to produce a beta-subunit with a hydroxyl group at its C-terminus and an alpha-subunit with a pyruvoyl group at its N-terminus.</text>
</comment>
<dbReference type="SUPFAM" id="SSF50692">
    <property type="entry name" value="ADC-like"/>
    <property type="match status" value="1"/>
</dbReference>
<dbReference type="AlphaFoldDB" id="A0A1J4SGH3"/>
<gene>
    <name evidence="9" type="primary">panD</name>
    <name evidence="14" type="ORF">AUJ66_04210</name>
</gene>
<dbReference type="NCBIfam" id="TIGR00223">
    <property type="entry name" value="panD"/>
    <property type="match status" value="1"/>
</dbReference>
<dbReference type="Gene3D" id="2.40.40.20">
    <property type="match status" value="1"/>
</dbReference>
<evidence type="ECO:0000256" key="9">
    <source>
        <dbReference type="HAMAP-Rule" id="MF_00446"/>
    </source>
</evidence>
<feature type="active site" description="Schiff-base intermediate with substrate; via pyruvic acid" evidence="9 10">
    <location>
        <position position="25"/>
    </location>
</feature>
<comment type="cofactor">
    <cofactor evidence="9 10">
        <name>pyruvate</name>
        <dbReference type="ChEBI" id="CHEBI:15361"/>
    </cofactor>
    <text evidence="9 10">Binds 1 pyruvoyl group covalently per subunit.</text>
</comment>
<comment type="similarity">
    <text evidence="9">Belongs to the PanD family.</text>
</comment>
<dbReference type="PIRSF" id="PIRSF006246">
    <property type="entry name" value="Asp_decarbox"/>
    <property type="match status" value="1"/>
</dbReference>
<evidence type="ECO:0000256" key="2">
    <source>
        <dbReference type="ARBA" id="ARBA00022655"/>
    </source>
</evidence>
<accession>A0A1J4SGH3</accession>
<keyword evidence="8 9" id="KW-0670">Pyruvate</keyword>
<evidence type="ECO:0000256" key="10">
    <source>
        <dbReference type="PIRSR" id="PIRSR006246-1"/>
    </source>
</evidence>
<keyword evidence="6 9" id="KW-0456">Lyase</keyword>
<evidence type="ECO:0000256" key="7">
    <source>
        <dbReference type="ARBA" id="ARBA00023270"/>
    </source>
</evidence>
<evidence type="ECO:0000256" key="5">
    <source>
        <dbReference type="ARBA" id="ARBA00023145"/>
    </source>
</evidence>
<keyword evidence="7 9" id="KW-0704">Schiff base</keyword>
<dbReference type="PANTHER" id="PTHR21012:SF0">
    <property type="entry name" value="ASPARTATE 1-DECARBOXYLASE"/>
    <property type="match status" value="1"/>
</dbReference>
<dbReference type="UniPathway" id="UPA00028">
    <property type="reaction ID" value="UER00002"/>
</dbReference>
<evidence type="ECO:0000256" key="1">
    <source>
        <dbReference type="ARBA" id="ARBA00022490"/>
    </source>
</evidence>
<sequence length="121" mass="13538">MLRIMLKSKIHRARITAAELEYEGSITIDSLLMREADILPGEQVWVLNMRNGERFITYVIKGSEDSGEICLNGPAAHLGKVGDEVLILSFVSVDEKDIKNYKLKIVLVDKKNKIVLGPARS</sequence>
<comment type="function">
    <text evidence="9">Catalyzes the pyruvoyl-dependent decarboxylation of aspartate to produce beta-alanine.</text>
</comment>
<feature type="modified residue" description="Pyruvic acid (Ser)" evidence="9 12">
    <location>
        <position position="25"/>
    </location>
</feature>
<evidence type="ECO:0000313" key="15">
    <source>
        <dbReference type="Proteomes" id="UP000182278"/>
    </source>
</evidence>
<evidence type="ECO:0000256" key="13">
    <source>
        <dbReference type="PIRSR" id="PIRSR006246-5"/>
    </source>
</evidence>
<comment type="subunit">
    <text evidence="9">Heterooctamer of four alpha and four beta subunits.</text>
</comment>
<dbReference type="InterPro" id="IPR009010">
    <property type="entry name" value="Asp_de-COase-like_dom_sf"/>
</dbReference>
<evidence type="ECO:0000256" key="3">
    <source>
        <dbReference type="ARBA" id="ARBA00022793"/>
    </source>
</evidence>
<evidence type="ECO:0000256" key="6">
    <source>
        <dbReference type="ARBA" id="ARBA00023239"/>
    </source>
</evidence>
<comment type="catalytic activity">
    <reaction evidence="9">
        <text>L-aspartate + H(+) = beta-alanine + CO2</text>
        <dbReference type="Rhea" id="RHEA:19497"/>
        <dbReference type="ChEBI" id="CHEBI:15378"/>
        <dbReference type="ChEBI" id="CHEBI:16526"/>
        <dbReference type="ChEBI" id="CHEBI:29991"/>
        <dbReference type="ChEBI" id="CHEBI:57966"/>
        <dbReference type="EC" id="4.1.1.11"/>
    </reaction>
</comment>
<dbReference type="CDD" id="cd06919">
    <property type="entry name" value="Asp_decarbox"/>
    <property type="match status" value="1"/>
</dbReference>
<organism evidence="14 15">
    <name type="scientific">Candidatus Desantisbacteria bacterium CG1_02_38_46</name>
    <dbReference type="NCBI Taxonomy" id="1817893"/>
    <lineage>
        <taxon>Bacteria</taxon>
        <taxon>Candidatus Desantisiibacteriota</taxon>
    </lineage>
</organism>
<keyword evidence="3 9" id="KW-0210">Decarboxylase</keyword>
<evidence type="ECO:0000256" key="12">
    <source>
        <dbReference type="PIRSR" id="PIRSR006246-3"/>
    </source>
</evidence>
<dbReference type="Pfam" id="PF02261">
    <property type="entry name" value="Asp_decarbox"/>
    <property type="match status" value="1"/>
</dbReference>
<proteinExistence type="inferred from homology"/>
<dbReference type="GO" id="GO:0004068">
    <property type="term" value="F:aspartate 1-decarboxylase activity"/>
    <property type="evidence" value="ECO:0007669"/>
    <property type="project" value="UniProtKB-UniRule"/>
</dbReference>
<name>A0A1J4SGH3_9BACT</name>
<feature type="chain" id="PRO_5013994281" description="Aspartate 1-decarboxylase alpha chain" evidence="9 13">
    <location>
        <begin position="25"/>
        <end position="121"/>
    </location>
</feature>
<keyword evidence="2 9" id="KW-0566">Pantothenate biosynthesis</keyword>
<dbReference type="Proteomes" id="UP000182278">
    <property type="component" value="Unassembled WGS sequence"/>
</dbReference>
<dbReference type="EC" id="4.1.1.11" evidence="9"/>
<evidence type="ECO:0000256" key="11">
    <source>
        <dbReference type="PIRSR" id="PIRSR006246-2"/>
    </source>
</evidence>
<dbReference type="EMBL" id="MNUO01000062">
    <property type="protein sequence ID" value="OIN97150.1"/>
    <property type="molecule type" value="Genomic_DNA"/>
</dbReference>
<keyword evidence="4 9" id="KW-0068">Autocatalytic cleavage</keyword>
<reference evidence="14 15" key="1">
    <citation type="journal article" date="2016" name="Environ. Microbiol.">
        <title>Genomic resolution of a cold subsurface aquifer community provides metabolic insights for novel microbes adapted to high CO concentrations.</title>
        <authorList>
            <person name="Probst A.J."/>
            <person name="Castelle C.J."/>
            <person name="Singh A."/>
            <person name="Brown C.T."/>
            <person name="Anantharaman K."/>
            <person name="Sharon I."/>
            <person name="Hug L.A."/>
            <person name="Burstein D."/>
            <person name="Emerson J.B."/>
            <person name="Thomas B.C."/>
            <person name="Banfield J.F."/>
        </authorList>
    </citation>
    <scope>NUCLEOTIDE SEQUENCE [LARGE SCALE GENOMIC DNA]</scope>
    <source>
        <strain evidence="14">CG1_02_38_46</strain>
    </source>
</reference>
<dbReference type="InterPro" id="IPR003190">
    <property type="entry name" value="Asp_decarbox"/>
</dbReference>
<feature type="chain" id="PRO_5013994278" description="Aspartate 1-decarboxylase beta chain" evidence="9 13">
    <location>
        <begin position="1"/>
        <end position="24"/>
    </location>
</feature>
<dbReference type="GO" id="GO:0015940">
    <property type="term" value="P:pantothenate biosynthetic process"/>
    <property type="evidence" value="ECO:0007669"/>
    <property type="project" value="UniProtKB-UniRule"/>
</dbReference>
<feature type="active site" description="Proton donor" evidence="9 10">
    <location>
        <position position="58"/>
    </location>
</feature>
<dbReference type="GO" id="GO:0006523">
    <property type="term" value="P:alanine biosynthetic process"/>
    <property type="evidence" value="ECO:0007669"/>
    <property type="project" value="InterPro"/>
</dbReference>
<evidence type="ECO:0000256" key="4">
    <source>
        <dbReference type="ARBA" id="ARBA00022813"/>
    </source>
</evidence>
<dbReference type="HAMAP" id="MF_00446">
    <property type="entry name" value="PanD"/>
    <property type="match status" value="1"/>
</dbReference>
<dbReference type="GO" id="GO:0005829">
    <property type="term" value="C:cytosol"/>
    <property type="evidence" value="ECO:0007669"/>
    <property type="project" value="TreeGrafter"/>
</dbReference>
<keyword evidence="5 9" id="KW-0865">Zymogen</keyword>
<dbReference type="STRING" id="1817893.AUJ66_04210"/>
<dbReference type="PANTHER" id="PTHR21012">
    <property type="entry name" value="ASPARTATE 1-DECARBOXYLASE"/>
    <property type="match status" value="1"/>
</dbReference>
<feature type="binding site" evidence="9 11">
    <location>
        <begin position="73"/>
        <end position="75"/>
    </location>
    <ligand>
        <name>substrate</name>
    </ligand>
</feature>
<protein>
    <recommendedName>
        <fullName evidence="9">Aspartate 1-decarboxylase</fullName>
        <ecNumber evidence="9">4.1.1.11</ecNumber>
    </recommendedName>
    <alternativeName>
        <fullName evidence="9">Aspartate alpha-decarboxylase</fullName>
    </alternativeName>
    <component>
        <recommendedName>
            <fullName evidence="9">Aspartate 1-decarboxylase beta chain</fullName>
        </recommendedName>
    </component>
    <component>
        <recommendedName>
            <fullName evidence="9">Aspartate 1-decarboxylase alpha chain</fullName>
        </recommendedName>
    </component>
</protein>
<keyword evidence="1 9" id="KW-0963">Cytoplasm</keyword>
<feature type="binding site" evidence="9 11">
    <location>
        <position position="57"/>
    </location>
    <ligand>
        <name>substrate</name>
    </ligand>
</feature>
<comment type="caution">
    <text evidence="14">The sequence shown here is derived from an EMBL/GenBank/DDBJ whole genome shotgun (WGS) entry which is preliminary data.</text>
</comment>